<gene>
    <name evidence="5" type="ORF">KUTeg_015263</name>
</gene>
<keyword evidence="1" id="KW-0479">Metal-binding</keyword>
<evidence type="ECO:0000313" key="6">
    <source>
        <dbReference type="Proteomes" id="UP001217089"/>
    </source>
</evidence>
<dbReference type="SMART" id="SM00336">
    <property type="entry name" value="BBOX"/>
    <property type="match status" value="1"/>
</dbReference>
<dbReference type="PROSITE" id="PS50119">
    <property type="entry name" value="ZF_BBOX"/>
    <property type="match status" value="1"/>
</dbReference>
<dbReference type="InterPro" id="IPR047153">
    <property type="entry name" value="TRIM45/56/19-like"/>
</dbReference>
<evidence type="ECO:0000256" key="2">
    <source>
        <dbReference type="SAM" id="Coils"/>
    </source>
</evidence>
<dbReference type="InterPro" id="IPR011029">
    <property type="entry name" value="DEATH-like_dom_sf"/>
</dbReference>
<dbReference type="Gene3D" id="3.30.160.60">
    <property type="entry name" value="Classic Zinc Finger"/>
    <property type="match status" value="1"/>
</dbReference>
<dbReference type="PROSITE" id="PS50017">
    <property type="entry name" value="DEATH_DOMAIN"/>
    <property type="match status" value="1"/>
</dbReference>
<dbReference type="InterPro" id="IPR000488">
    <property type="entry name" value="Death_dom"/>
</dbReference>
<evidence type="ECO:0000259" key="4">
    <source>
        <dbReference type="PROSITE" id="PS50119"/>
    </source>
</evidence>
<dbReference type="EMBL" id="JARBDR010000793">
    <property type="protein sequence ID" value="KAJ8307179.1"/>
    <property type="molecule type" value="Genomic_DNA"/>
</dbReference>
<feature type="domain" description="B box-type" evidence="4">
    <location>
        <begin position="112"/>
        <end position="153"/>
    </location>
</feature>
<dbReference type="Pfam" id="PF00531">
    <property type="entry name" value="Death"/>
    <property type="match status" value="1"/>
</dbReference>
<keyword evidence="2" id="KW-0175">Coiled coil</keyword>
<organism evidence="5 6">
    <name type="scientific">Tegillarca granosa</name>
    <name type="common">Malaysian cockle</name>
    <name type="synonym">Anadara granosa</name>
    <dbReference type="NCBI Taxonomy" id="220873"/>
    <lineage>
        <taxon>Eukaryota</taxon>
        <taxon>Metazoa</taxon>
        <taxon>Spiralia</taxon>
        <taxon>Lophotrochozoa</taxon>
        <taxon>Mollusca</taxon>
        <taxon>Bivalvia</taxon>
        <taxon>Autobranchia</taxon>
        <taxon>Pteriomorphia</taxon>
        <taxon>Arcoida</taxon>
        <taxon>Arcoidea</taxon>
        <taxon>Arcidae</taxon>
        <taxon>Tegillarca</taxon>
    </lineage>
</organism>
<dbReference type="Gene3D" id="1.10.533.10">
    <property type="entry name" value="Death Domain, Fas"/>
    <property type="match status" value="1"/>
</dbReference>
<name>A0ABQ9EPN6_TEGGR</name>
<accession>A0ABQ9EPN6</accession>
<feature type="domain" description="Death" evidence="3">
    <location>
        <begin position="28"/>
        <end position="103"/>
    </location>
</feature>
<evidence type="ECO:0000256" key="1">
    <source>
        <dbReference type="PROSITE-ProRule" id="PRU00024"/>
    </source>
</evidence>
<proteinExistence type="predicted"/>
<dbReference type="InterPro" id="IPR000315">
    <property type="entry name" value="Znf_B-box"/>
</dbReference>
<keyword evidence="6" id="KW-1185">Reference proteome</keyword>
<dbReference type="CDD" id="cd19756">
    <property type="entry name" value="Bbox2"/>
    <property type="match status" value="1"/>
</dbReference>
<comment type="caution">
    <text evidence="5">The sequence shown here is derived from an EMBL/GenBank/DDBJ whole genome shotgun (WGS) entry which is preliminary data.</text>
</comment>
<feature type="coiled-coil region" evidence="2">
    <location>
        <begin position="194"/>
        <end position="264"/>
    </location>
</feature>
<dbReference type="PANTHER" id="PTHR25462">
    <property type="entry name" value="BONUS, ISOFORM C-RELATED"/>
    <property type="match status" value="1"/>
</dbReference>
<dbReference type="Pfam" id="PF00643">
    <property type="entry name" value="zf-B_box"/>
    <property type="match status" value="1"/>
</dbReference>
<keyword evidence="1" id="KW-0862">Zinc</keyword>
<evidence type="ECO:0000259" key="3">
    <source>
        <dbReference type="PROSITE" id="PS50017"/>
    </source>
</evidence>
<dbReference type="SUPFAM" id="SSF101898">
    <property type="entry name" value="NHL repeat"/>
    <property type="match status" value="1"/>
</dbReference>
<protein>
    <recommendedName>
        <fullName evidence="7">B box-type domain-containing protein</fullName>
    </recommendedName>
</protein>
<dbReference type="SUPFAM" id="SSF47986">
    <property type="entry name" value="DEATH domain"/>
    <property type="match status" value="1"/>
</dbReference>
<evidence type="ECO:0000313" key="5">
    <source>
        <dbReference type="EMBL" id="KAJ8307179.1"/>
    </source>
</evidence>
<dbReference type="SUPFAM" id="SSF57845">
    <property type="entry name" value="B-box zinc-binding domain"/>
    <property type="match status" value="1"/>
</dbReference>
<evidence type="ECO:0008006" key="7">
    <source>
        <dbReference type="Google" id="ProtNLM"/>
    </source>
</evidence>
<reference evidence="5 6" key="1">
    <citation type="submission" date="2022-12" db="EMBL/GenBank/DDBJ databases">
        <title>Chromosome-level genome of Tegillarca granosa.</title>
        <authorList>
            <person name="Kim J."/>
        </authorList>
    </citation>
    <scope>NUCLEOTIDE SEQUENCE [LARGE SCALE GENOMIC DNA]</scope>
    <source>
        <strain evidence="5">Teg-2019</strain>
        <tissue evidence="5">Adductor muscle</tissue>
    </source>
</reference>
<dbReference type="Proteomes" id="UP001217089">
    <property type="component" value="Unassembled WGS sequence"/>
</dbReference>
<dbReference type="PANTHER" id="PTHR25462:SF296">
    <property type="entry name" value="MEIOTIC P26, ISOFORM F"/>
    <property type="match status" value="1"/>
</dbReference>
<sequence length="512" mass="58051">MDRSYGRTKRKQYGLLSDKSLKQLACRLGGEWYPLAIHLGLTVPELDRIKLDNPYQTVVQTTKALVHWRDLDDSDDAIKTTLLYEALKWVDRCDLVTALQEEYIETADENSIENSFCPEHSNQNIELFCRTCSCAICVTCSRDKHEGHDMMDIKNYAEITVEEFGNSVESVKTQFTCSVIHQRRKLLLAKRSYANNMKASIAFIKHRAEELKAEIDGISGVIIDEMLEFQNKAQTEFHDLELELESMEDRLEELEVLYSSMLKTQKEMRILKLGNVLSSRINQIKSKNINSLKTTVEPPIFSIGEYEHETLQDMFGSCRTKDESGMKRSESLPDSSSIGDVIETKMEVLSSFQYAKNDTIRAIVPCERGKAWITTYGKKEIQMVKKDGDILKTLTLDLRINDIATTNDGGLVLTPNGGAGGRQYQIKKMKPNGDIVDFINMKPLLPCSIEVTKDGYIYAGMVDSYNFNVTDSSVRVVTRFSAFGVIESKFQYDDKGTSSLYTALHDSGKHEL</sequence>
<keyword evidence="1" id="KW-0863">Zinc-finger</keyword>